<comment type="caution">
    <text evidence="3">The sequence shown here is derived from an EMBL/GenBank/DDBJ whole genome shotgun (WGS) entry which is preliminary data.</text>
</comment>
<evidence type="ECO:0000256" key="2">
    <source>
        <dbReference type="SAM" id="SignalP"/>
    </source>
</evidence>
<feature type="region of interest" description="Disordered" evidence="1">
    <location>
        <begin position="93"/>
        <end position="126"/>
    </location>
</feature>
<sequence>MIALLILLVLTSAVVDGQRIEGSAGTRHRVQKPSQARIFDLPKAAPMARIIRLSSTIRQEKQKSGHRDGVDDSLLRDAAGSFDNFDAFDLEELEASSGETTSSRKKVVEKPPSKEENIGDFFPESS</sequence>
<dbReference type="EMBL" id="JAHQIW010002110">
    <property type="protein sequence ID" value="KAJ1354519.1"/>
    <property type="molecule type" value="Genomic_DNA"/>
</dbReference>
<feature type="chain" id="PRO_5041995729" evidence="2">
    <location>
        <begin position="18"/>
        <end position="126"/>
    </location>
</feature>
<protein>
    <submittedName>
        <fullName evidence="3">Uncharacterized protein</fullName>
    </submittedName>
</protein>
<accession>A0AAD5QM30</accession>
<feature type="signal peptide" evidence="2">
    <location>
        <begin position="1"/>
        <end position="17"/>
    </location>
</feature>
<keyword evidence="2" id="KW-0732">Signal</keyword>
<name>A0AAD5QM30_PARTN</name>
<feature type="compositionally biased region" description="Basic and acidic residues" evidence="1">
    <location>
        <begin position="106"/>
        <end position="117"/>
    </location>
</feature>
<dbReference type="Proteomes" id="UP001196413">
    <property type="component" value="Unassembled WGS sequence"/>
</dbReference>
<proteinExistence type="predicted"/>
<gene>
    <name evidence="3" type="ORF">KIN20_011493</name>
</gene>
<evidence type="ECO:0000313" key="4">
    <source>
        <dbReference type="Proteomes" id="UP001196413"/>
    </source>
</evidence>
<keyword evidence="4" id="KW-1185">Reference proteome</keyword>
<organism evidence="3 4">
    <name type="scientific">Parelaphostrongylus tenuis</name>
    <name type="common">Meningeal worm</name>
    <dbReference type="NCBI Taxonomy" id="148309"/>
    <lineage>
        <taxon>Eukaryota</taxon>
        <taxon>Metazoa</taxon>
        <taxon>Ecdysozoa</taxon>
        <taxon>Nematoda</taxon>
        <taxon>Chromadorea</taxon>
        <taxon>Rhabditida</taxon>
        <taxon>Rhabditina</taxon>
        <taxon>Rhabditomorpha</taxon>
        <taxon>Strongyloidea</taxon>
        <taxon>Metastrongylidae</taxon>
        <taxon>Parelaphostrongylus</taxon>
    </lineage>
</organism>
<evidence type="ECO:0000313" key="3">
    <source>
        <dbReference type="EMBL" id="KAJ1354519.1"/>
    </source>
</evidence>
<dbReference type="AlphaFoldDB" id="A0AAD5QM30"/>
<evidence type="ECO:0000256" key="1">
    <source>
        <dbReference type="SAM" id="MobiDB-lite"/>
    </source>
</evidence>
<reference evidence="3" key="1">
    <citation type="submission" date="2021-06" db="EMBL/GenBank/DDBJ databases">
        <title>Parelaphostrongylus tenuis whole genome reference sequence.</title>
        <authorList>
            <person name="Garwood T.J."/>
            <person name="Larsen P.A."/>
            <person name="Fountain-Jones N.M."/>
            <person name="Garbe J.R."/>
            <person name="Macchietto M.G."/>
            <person name="Kania S.A."/>
            <person name="Gerhold R.W."/>
            <person name="Richards J.E."/>
            <person name="Wolf T.M."/>
        </authorList>
    </citation>
    <scope>NUCLEOTIDE SEQUENCE</scope>
    <source>
        <strain evidence="3">MNPRO001-30</strain>
        <tissue evidence="3">Meninges</tissue>
    </source>
</reference>